<dbReference type="GO" id="GO:0019843">
    <property type="term" value="F:rRNA binding"/>
    <property type="evidence" value="ECO:0007669"/>
    <property type="project" value="UniProtKB-KW"/>
</dbReference>
<dbReference type="PRINTS" id="PR00974">
    <property type="entry name" value="RIBOSOMALS18"/>
</dbReference>
<keyword evidence="3 7" id="KW-0689">Ribosomal protein</keyword>
<dbReference type="Pfam" id="PF01084">
    <property type="entry name" value="Ribosomal_S18"/>
    <property type="match status" value="1"/>
</dbReference>
<dbReference type="InterPro" id="IPR001648">
    <property type="entry name" value="Ribosomal_bS18"/>
</dbReference>
<protein>
    <recommendedName>
        <fullName evidence="5">Small ribosomal subunit protein bS18c</fullName>
    </recommendedName>
</protein>
<keyword evidence="6" id="KW-0472">Membrane</keyword>
<dbReference type="InterPro" id="IPR036870">
    <property type="entry name" value="Ribosomal_bS18_sf"/>
</dbReference>
<dbReference type="EMBL" id="MG757197">
    <property type="protein sequence ID" value="AVX48104.1"/>
    <property type="molecule type" value="Genomic_DNA"/>
</dbReference>
<keyword evidence="2" id="KW-0694">RNA-binding</keyword>
<reference evidence="7" key="1">
    <citation type="journal article" date="2018" name="Genome Biol. Evol.">
        <title>Genome Reports: Contracted Genes and Dwarfed Plastome in Mycoheterotrophic Sciaphila thaidanica (Triuridaceae, Pandanales).</title>
        <authorList>
            <person name="Petersen G."/>
            <person name="Zervas A."/>
            <person name="Pedersen H.A.E."/>
            <person name="Seberg O."/>
        </authorList>
    </citation>
    <scope>NUCLEOTIDE SEQUENCE</scope>
</reference>
<keyword evidence="6" id="KW-1133">Transmembrane helix</keyword>
<name>A0A2R4PAM9_9LILI</name>
<dbReference type="AlphaFoldDB" id="A0A2R4PAM9"/>
<dbReference type="Gene3D" id="4.10.640.10">
    <property type="entry name" value="Ribosomal protein S18"/>
    <property type="match status" value="1"/>
</dbReference>
<dbReference type="GO" id="GO:0005840">
    <property type="term" value="C:ribosome"/>
    <property type="evidence" value="ECO:0007669"/>
    <property type="project" value="UniProtKB-KW"/>
</dbReference>
<organism evidence="7">
    <name type="scientific">Sciaphila thaidanica</name>
    <dbReference type="NCBI Taxonomy" id="2161793"/>
    <lineage>
        <taxon>Eukaryota</taxon>
        <taxon>Viridiplantae</taxon>
        <taxon>Streptophyta</taxon>
        <taxon>Embryophyta</taxon>
        <taxon>Tracheophyta</taxon>
        <taxon>Spermatophyta</taxon>
        <taxon>Magnoliopsida</taxon>
        <taxon>Liliopsida</taxon>
        <taxon>Pandanales</taxon>
        <taxon>Triuridaceae</taxon>
        <taxon>Sciaphila</taxon>
    </lineage>
</organism>
<dbReference type="GO" id="GO:1990904">
    <property type="term" value="C:ribonucleoprotein complex"/>
    <property type="evidence" value="ECO:0007669"/>
    <property type="project" value="UniProtKB-KW"/>
</dbReference>
<evidence type="ECO:0000256" key="5">
    <source>
        <dbReference type="ARBA" id="ARBA00035266"/>
    </source>
</evidence>
<gene>
    <name evidence="7" type="primary">rps18</name>
</gene>
<dbReference type="SUPFAM" id="SSF46911">
    <property type="entry name" value="Ribosomal protein S18"/>
    <property type="match status" value="1"/>
</dbReference>
<keyword evidence="7" id="KW-0934">Plastid</keyword>
<evidence type="ECO:0000256" key="2">
    <source>
        <dbReference type="ARBA" id="ARBA00022884"/>
    </source>
</evidence>
<keyword evidence="1" id="KW-0699">rRNA-binding</keyword>
<geneLocation type="chloroplast" evidence="7"/>
<dbReference type="GO" id="GO:0006412">
    <property type="term" value="P:translation"/>
    <property type="evidence" value="ECO:0007669"/>
    <property type="project" value="InterPro"/>
</dbReference>
<accession>A0A2R4PAM9</accession>
<keyword evidence="4" id="KW-0687">Ribonucleoprotein</keyword>
<sequence length="79" mass="9412">MVYKKRKIIKKKGLPHMIPSNENTNINISKFFSERGRILSGSINKLNFKQQRLITIHIKQARILSLLFFSFFKPIYLFK</sequence>
<evidence type="ECO:0000256" key="1">
    <source>
        <dbReference type="ARBA" id="ARBA00022730"/>
    </source>
</evidence>
<keyword evidence="7" id="KW-0150">Chloroplast</keyword>
<proteinExistence type="predicted"/>
<keyword evidence="6" id="KW-0812">Transmembrane</keyword>
<dbReference type="GO" id="GO:0003735">
    <property type="term" value="F:structural constituent of ribosome"/>
    <property type="evidence" value="ECO:0007669"/>
    <property type="project" value="InterPro"/>
</dbReference>
<evidence type="ECO:0000256" key="3">
    <source>
        <dbReference type="ARBA" id="ARBA00022980"/>
    </source>
</evidence>
<feature type="transmembrane region" description="Helical" evidence="6">
    <location>
        <begin position="61"/>
        <end position="78"/>
    </location>
</feature>
<evidence type="ECO:0000256" key="6">
    <source>
        <dbReference type="SAM" id="Phobius"/>
    </source>
</evidence>
<evidence type="ECO:0000256" key="4">
    <source>
        <dbReference type="ARBA" id="ARBA00023274"/>
    </source>
</evidence>
<evidence type="ECO:0000313" key="7">
    <source>
        <dbReference type="EMBL" id="AVX48104.1"/>
    </source>
</evidence>